<dbReference type="RefSeq" id="WP_090304251.1">
    <property type="nucleotide sequence ID" value="NZ_FNRK01000001.1"/>
</dbReference>
<dbReference type="Pfam" id="PF05597">
    <property type="entry name" value="Phasin"/>
    <property type="match status" value="1"/>
</dbReference>
<sequence>MANFDFGDELKKVMLAGVGAAAETSEKAGALLDHLVKKGEITVEQGKAINEELKRNIKDCVSQNAEVLKTKVVPTVDGVMENIKEMSKDEIQALKEKLAALDPSSDDHDGDK</sequence>
<dbReference type="AlphaFoldDB" id="A0A1H3X2W0"/>
<organism evidence="1 2">
    <name type="scientific">Eubacterium aggregans</name>
    <dbReference type="NCBI Taxonomy" id="81409"/>
    <lineage>
        <taxon>Bacteria</taxon>
        <taxon>Bacillati</taxon>
        <taxon>Bacillota</taxon>
        <taxon>Clostridia</taxon>
        <taxon>Eubacteriales</taxon>
        <taxon>Eubacteriaceae</taxon>
        <taxon>Eubacterium</taxon>
    </lineage>
</organism>
<name>A0A1H3X2W0_9FIRM</name>
<gene>
    <name evidence="1" type="ORF">SAMN04515656_101204</name>
</gene>
<protein>
    <submittedName>
        <fullName evidence="1">Polyhydroxyalkanoate synthesis regulator phasin</fullName>
    </submittedName>
</protein>
<reference evidence="1 2" key="1">
    <citation type="submission" date="2016-10" db="EMBL/GenBank/DDBJ databases">
        <authorList>
            <person name="de Groot N.N."/>
        </authorList>
    </citation>
    <scope>NUCLEOTIDE SEQUENCE [LARGE SCALE GENOMIC DNA]</scope>
    <source>
        <strain evidence="1 2">SR12</strain>
    </source>
</reference>
<evidence type="ECO:0000313" key="1">
    <source>
        <dbReference type="EMBL" id="SDZ93726.1"/>
    </source>
</evidence>
<proteinExistence type="predicted"/>
<dbReference type="PANTHER" id="PTHR38664">
    <property type="entry name" value="SLR0058 PROTEIN"/>
    <property type="match status" value="1"/>
</dbReference>
<dbReference type="EMBL" id="FNRK01000001">
    <property type="protein sequence ID" value="SDZ93726.1"/>
    <property type="molecule type" value="Genomic_DNA"/>
</dbReference>
<keyword evidence="2" id="KW-1185">Reference proteome</keyword>
<evidence type="ECO:0000313" key="2">
    <source>
        <dbReference type="Proteomes" id="UP000199394"/>
    </source>
</evidence>
<dbReference type="InterPro" id="IPR008769">
    <property type="entry name" value="PhaF_PhaI"/>
</dbReference>
<dbReference type="OrthoDB" id="2134917at2"/>
<dbReference type="STRING" id="81409.SAMN04515656_101204"/>
<dbReference type="PANTHER" id="PTHR38664:SF1">
    <property type="entry name" value="SLR0058 PROTEIN"/>
    <property type="match status" value="1"/>
</dbReference>
<accession>A0A1H3X2W0</accession>
<dbReference type="Proteomes" id="UP000199394">
    <property type="component" value="Unassembled WGS sequence"/>
</dbReference>